<dbReference type="EMBL" id="PQIB02000003">
    <property type="protein sequence ID" value="RLN30833.1"/>
    <property type="molecule type" value="Genomic_DNA"/>
</dbReference>
<dbReference type="AlphaFoldDB" id="A0A3L6T2B0"/>
<comment type="caution">
    <text evidence="3">The sequence shown here is derived from an EMBL/GenBank/DDBJ whole genome shotgun (WGS) entry which is preliminary data.</text>
</comment>
<protein>
    <recommendedName>
        <fullName evidence="5">Auxin-responsive protein SAUR71-like</fullName>
    </recommendedName>
</protein>
<dbReference type="InterPro" id="IPR003676">
    <property type="entry name" value="SAUR_fam"/>
</dbReference>
<sequence>MRQLIRRLSRIGDCASSSSPSARRRGGGKKARAGTTPEGHVPVYVGGGGADGEAEERFVVRAELLGAPALAELLGRAAQEYGYRHQGPIRIPCPVAVFRRAVASVAGDDDEEEEVEDDSRVASLAPRAPR</sequence>
<evidence type="ECO:0000313" key="4">
    <source>
        <dbReference type="Proteomes" id="UP000275267"/>
    </source>
</evidence>
<evidence type="ECO:0000256" key="2">
    <source>
        <dbReference type="SAM" id="MobiDB-lite"/>
    </source>
</evidence>
<reference evidence="4" key="1">
    <citation type="journal article" date="2019" name="Nat. Commun.">
        <title>The genome of broomcorn millet.</title>
        <authorList>
            <person name="Zou C."/>
            <person name="Miki D."/>
            <person name="Li D."/>
            <person name="Tang Q."/>
            <person name="Xiao L."/>
            <person name="Rajput S."/>
            <person name="Deng P."/>
            <person name="Jia W."/>
            <person name="Huang R."/>
            <person name="Zhang M."/>
            <person name="Sun Y."/>
            <person name="Hu J."/>
            <person name="Fu X."/>
            <person name="Schnable P.S."/>
            <person name="Li F."/>
            <person name="Zhang H."/>
            <person name="Feng B."/>
            <person name="Zhu X."/>
            <person name="Liu R."/>
            <person name="Schnable J.C."/>
            <person name="Zhu J.-K."/>
            <person name="Zhang H."/>
        </authorList>
    </citation>
    <scope>NUCLEOTIDE SEQUENCE [LARGE SCALE GENOMIC DNA]</scope>
</reference>
<feature type="region of interest" description="Disordered" evidence="2">
    <location>
        <begin position="106"/>
        <end position="130"/>
    </location>
</feature>
<feature type="region of interest" description="Disordered" evidence="2">
    <location>
        <begin position="7"/>
        <end position="47"/>
    </location>
</feature>
<evidence type="ECO:0000313" key="3">
    <source>
        <dbReference type="EMBL" id="RLN30833.1"/>
    </source>
</evidence>
<evidence type="ECO:0000256" key="1">
    <source>
        <dbReference type="ARBA" id="ARBA00006974"/>
    </source>
</evidence>
<dbReference type="PANTHER" id="PTHR31374:SF196">
    <property type="entry name" value="AUXIN-RESPONSIVE PROTEIN SAUR71"/>
    <property type="match status" value="1"/>
</dbReference>
<evidence type="ECO:0008006" key="5">
    <source>
        <dbReference type="Google" id="ProtNLM"/>
    </source>
</evidence>
<dbReference type="GO" id="GO:0009733">
    <property type="term" value="P:response to auxin"/>
    <property type="evidence" value="ECO:0007669"/>
    <property type="project" value="InterPro"/>
</dbReference>
<keyword evidence="4" id="KW-1185">Reference proteome</keyword>
<feature type="compositionally biased region" description="Basic residues" evidence="2">
    <location>
        <begin position="22"/>
        <end position="32"/>
    </location>
</feature>
<name>A0A3L6T2B0_PANMI</name>
<gene>
    <name evidence="3" type="ORF">C2845_PM05G00920</name>
</gene>
<dbReference type="STRING" id="4540.A0A3L6T2B0"/>
<dbReference type="Proteomes" id="UP000275267">
    <property type="component" value="Unassembled WGS sequence"/>
</dbReference>
<dbReference type="Pfam" id="PF02519">
    <property type="entry name" value="Auxin_inducible"/>
    <property type="match status" value="1"/>
</dbReference>
<dbReference type="PANTHER" id="PTHR31374">
    <property type="entry name" value="AUXIN-INDUCED PROTEIN-LIKE-RELATED"/>
    <property type="match status" value="1"/>
</dbReference>
<feature type="compositionally biased region" description="Acidic residues" evidence="2">
    <location>
        <begin position="107"/>
        <end position="117"/>
    </location>
</feature>
<organism evidence="3 4">
    <name type="scientific">Panicum miliaceum</name>
    <name type="common">Proso millet</name>
    <name type="synonym">Broomcorn millet</name>
    <dbReference type="NCBI Taxonomy" id="4540"/>
    <lineage>
        <taxon>Eukaryota</taxon>
        <taxon>Viridiplantae</taxon>
        <taxon>Streptophyta</taxon>
        <taxon>Embryophyta</taxon>
        <taxon>Tracheophyta</taxon>
        <taxon>Spermatophyta</taxon>
        <taxon>Magnoliopsida</taxon>
        <taxon>Liliopsida</taxon>
        <taxon>Poales</taxon>
        <taxon>Poaceae</taxon>
        <taxon>PACMAD clade</taxon>
        <taxon>Panicoideae</taxon>
        <taxon>Panicodae</taxon>
        <taxon>Paniceae</taxon>
        <taxon>Panicinae</taxon>
        <taxon>Panicum</taxon>
        <taxon>Panicum sect. Panicum</taxon>
    </lineage>
</organism>
<accession>A0A3L6T2B0</accession>
<comment type="similarity">
    <text evidence="1">Belongs to the ARG7 family.</text>
</comment>
<proteinExistence type="inferred from homology"/>